<keyword evidence="5" id="KW-1185">Reference proteome</keyword>
<gene>
    <name evidence="4" type="ORF">ABDK96_02585</name>
</gene>
<feature type="region of interest" description="Disordered" evidence="1">
    <location>
        <begin position="350"/>
        <end position="421"/>
    </location>
</feature>
<dbReference type="Proteomes" id="UP001484097">
    <property type="component" value="Unassembled WGS sequence"/>
</dbReference>
<dbReference type="EMBL" id="JBDXMX010000001">
    <property type="protein sequence ID" value="MEO9246565.1"/>
    <property type="molecule type" value="Genomic_DNA"/>
</dbReference>
<proteinExistence type="predicted"/>
<keyword evidence="2" id="KW-0812">Transmembrane</keyword>
<dbReference type="RefSeq" id="WP_347918702.1">
    <property type="nucleotide sequence ID" value="NZ_JBDXMX010000001.1"/>
</dbReference>
<name>A0ABV0IGC5_9MICC</name>
<feature type="transmembrane region" description="Helical" evidence="2">
    <location>
        <begin position="496"/>
        <end position="518"/>
    </location>
</feature>
<dbReference type="InterPro" id="IPR027417">
    <property type="entry name" value="P-loop_NTPase"/>
</dbReference>
<organism evidence="4 5">
    <name type="scientific">Citricoccus nitrophenolicus</name>
    <dbReference type="NCBI Taxonomy" id="863575"/>
    <lineage>
        <taxon>Bacteria</taxon>
        <taxon>Bacillati</taxon>
        <taxon>Actinomycetota</taxon>
        <taxon>Actinomycetes</taxon>
        <taxon>Micrococcales</taxon>
        <taxon>Micrococcaceae</taxon>
        <taxon>Citricoccus</taxon>
    </lineage>
</organism>
<dbReference type="Gene3D" id="3.40.50.300">
    <property type="entry name" value="P-loop containing nucleotide triphosphate hydrolases"/>
    <property type="match status" value="1"/>
</dbReference>
<comment type="caution">
    <text evidence="4">The sequence shown here is derived from an EMBL/GenBank/DDBJ whole genome shotgun (WGS) entry which is preliminary data.</text>
</comment>
<dbReference type="InterPro" id="IPR006073">
    <property type="entry name" value="GTP-bd"/>
</dbReference>
<feature type="transmembrane region" description="Helical" evidence="2">
    <location>
        <begin position="454"/>
        <end position="476"/>
    </location>
</feature>
<dbReference type="PANTHER" id="PTHR42698">
    <property type="entry name" value="GTPASE ERA"/>
    <property type="match status" value="1"/>
</dbReference>
<feature type="domain" description="G" evidence="3">
    <location>
        <begin position="55"/>
        <end position="188"/>
    </location>
</feature>
<feature type="compositionally biased region" description="Basic and acidic residues" evidence="1">
    <location>
        <begin position="350"/>
        <end position="374"/>
    </location>
</feature>
<evidence type="ECO:0000259" key="3">
    <source>
        <dbReference type="Pfam" id="PF01926"/>
    </source>
</evidence>
<evidence type="ECO:0000256" key="2">
    <source>
        <dbReference type="SAM" id="Phobius"/>
    </source>
</evidence>
<protein>
    <submittedName>
        <fullName evidence="4">GTPase</fullName>
    </submittedName>
</protein>
<dbReference type="Pfam" id="PF01926">
    <property type="entry name" value="MMR_HSR1"/>
    <property type="match status" value="1"/>
</dbReference>
<evidence type="ECO:0000313" key="4">
    <source>
        <dbReference type="EMBL" id="MEO9246565.1"/>
    </source>
</evidence>
<reference evidence="4 5" key="1">
    <citation type="submission" date="2024-05" db="EMBL/GenBank/DDBJ databases">
        <authorList>
            <person name="Yi C."/>
        </authorList>
    </citation>
    <scope>NUCLEOTIDE SEQUENCE [LARGE SCALE GENOMIC DNA]</scope>
    <source>
        <strain evidence="4 5">XS13</strain>
    </source>
</reference>
<keyword evidence="2" id="KW-1133">Transmembrane helix</keyword>
<evidence type="ECO:0000313" key="5">
    <source>
        <dbReference type="Proteomes" id="UP001484097"/>
    </source>
</evidence>
<dbReference type="SUPFAM" id="SSF52540">
    <property type="entry name" value="P-loop containing nucleoside triphosphate hydrolases"/>
    <property type="match status" value="1"/>
</dbReference>
<keyword evidence="2" id="KW-0472">Membrane</keyword>
<sequence length="566" mass="60407">MPMTDQGPLGRKLGALQTATELGGGRVPEDALASAEQVLERAGKRRRLSSEHTVVGFFGATGSGKSSLFNAVTGQELARAAATRPTTAEPLAAVWGAEGSGPLLDWLEVDQRHLLDGPPAGADPRGTWVRLADRLRGGGRDAAGGLILLDLPDFDSIAVQHREIVTRLAGQVDVLVWVVDPQKYADAALHREFLEPLAAHRGVTLVVLNQVDRLAERDVAGVLSSLRGILAQDGLAQVPVFAASAVTGEGIEPLRHAIAEVAERRTAATDRLLSDVRTAARALGAEDAGGVPAGVGKGTEARLVDALTEASGASTVVRAVQQSYRLEGGRRTGWPVVRWLARARQDPLRRLGLRRGDHPDRRRRDSPAPDDPRVHRTSLPGRSPAQRAQADGAIRTFADRASEGAPDTWRSSVRRAARSHDQTLPDELDQVISSADLRAGAGSWWWHVINVLQWFALLAAVAGLGWLGVLALAGYLQFEVPPAPDVEGFPIPTLLVAGGLLFGVLLALLTAPLVRLGARRRAHRARRRLRGGIADLARERIVAPVGAEIERYGAFREALAAASGRH</sequence>
<dbReference type="PANTHER" id="PTHR42698:SF1">
    <property type="entry name" value="GTPASE ERA, MITOCHONDRIAL"/>
    <property type="match status" value="1"/>
</dbReference>
<dbReference type="InterPro" id="IPR005662">
    <property type="entry name" value="GTPase_Era-like"/>
</dbReference>
<evidence type="ECO:0000256" key="1">
    <source>
        <dbReference type="SAM" id="MobiDB-lite"/>
    </source>
</evidence>
<accession>A0ABV0IGC5</accession>